<dbReference type="InterPro" id="IPR037923">
    <property type="entry name" value="HTH-like"/>
</dbReference>
<evidence type="ECO:0000256" key="2">
    <source>
        <dbReference type="ARBA" id="ARBA00023125"/>
    </source>
</evidence>
<name>A0ABW0M1N8_9BACL</name>
<sequence length="293" mass="32906">MNLLEFTVPPLPYYIASGRTVFQIGEKHVSRRNIRLFDLLVVTKGCLYMGEEVRHYEVTAGKALILRPDCYHYATEGCREPTDYFWLHFQASSGWAATDSVPLRLPPKTADASDESLNFSAGTFPLLVPQCATVVQPGKMEELLGQIAALGPEAHLPSSRFKEQTLFQDVLRLLSASVEAAHSAPATACAEQAAAYLRSHYKEAITAQALGETLNFHPVYVARCMNREYGQSPTEYLLRYRVEQSKLLLMQTDLPIARIAEETGFNQAAYFSSRFQRVEGISPRQYRQRFSLG</sequence>
<protein>
    <submittedName>
        <fullName evidence="5">AraC family transcriptional regulator</fullName>
    </submittedName>
</protein>
<keyword evidence="6" id="KW-1185">Reference proteome</keyword>
<accession>A0ABW0M1N8</accession>
<reference evidence="6" key="1">
    <citation type="journal article" date="2019" name="Int. J. Syst. Evol. Microbiol.">
        <title>The Global Catalogue of Microorganisms (GCM) 10K type strain sequencing project: providing services to taxonomists for standard genome sequencing and annotation.</title>
        <authorList>
            <consortium name="The Broad Institute Genomics Platform"/>
            <consortium name="The Broad Institute Genome Sequencing Center for Infectious Disease"/>
            <person name="Wu L."/>
            <person name="Ma J."/>
        </authorList>
    </citation>
    <scope>NUCLEOTIDE SEQUENCE [LARGE SCALE GENOMIC DNA]</scope>
    <source>
        <strain evidence="6">CCUG 57113</strain>
    </source>
</reference>
<dbReference type="InterPro" id="IPR020449">
    <property type="entry name" value="Tscrpt_reg_AraC-type_HTH"/>
</dbReference>
<keyword evidence="1" id="KW-0805">Transcription regulation</keyword>
<keyword evidence="2" id="KW-0238">DNA-binding</keyword>
<dbReference type="Proteomes" id="UP001596105">
    <property type="component" value="Unassembled WGS sequence"/>
</dbReference>
<comment type="caution">
    <text evidence="5">The sequence shown here is derived from an EMBL/GenBank/DDBJ whole genome shotgun (WGS) entry which is preliminary data.</text>
</comment>
<evidence type="ECO:0000259" key="4">
    <source>
        <dbReference type="PROSITE" id="PS01124"/>
    </source>
</evidence>
<dbReference type="InterPro" id="IPR009057">
    <property type="entry name" value="Homeodomain-like_sf"/>
</dbReference>
<dbReference type="PROSITE" id="PS01124">
    <property type="entry name" value="HTH_ARAC_FAMILY_2"/>
    <property type="match status" value="1"/>
</dbReference>
<dbReference type="RefSeq" id="WP_209751122.1">
    <property type="nucleotide sequence ID" value="NZ_JBHSMH010000084.1"/>
</dbReference>
<dbReference type="EMBL" id="JBHSMH010000084">
    <property type="protein sequence ID" value="MFC5471042.1"/>
    <property type="molecule type" value="Genomic_DNA"/>
</dbReference>
<evidence type="ECO:0000313" key="6">
    <source>
        <dbReference type="Proteomes" id="UP001596105"/>
    </source>
</evidence>
<dbReference type="PANTHER" id="PTHR43280">
    <property type="entry name" value="ARAC-FAMILY TRANSCRIPTIONAL REGULATOR"/>
    <property type="match status" value="1"/>
</dbReference>
<dbReference type="PANTHER" id="PTHR43280:SF30">
    <property type="entry name" value="MMSAB OPERON REGULATORY PROTEIN"/>
    <property type="match status" value="1"/>
</dbReference>
<dbReference type="InterPro" id="IPR003313">
    <property type="entry name" value="AraC-bd"/>
</dbReference>
<dbReference type="InterPro" id="IPR018060">
    <property type="entry name" value="HTH_AraC"/>
</dbReference>
<proteinExistence type="predicted"/>
<evidence type="ECO:0000313" key="5">
    <source>
        <dbReference type="EMBL" id="MFC5471042.1"/>
    </source>
</evidence>
<dbReference type="SUPFAM" id="SSF51215">
    <property type="entry name" value="Regulatory protein AraC"/>
    <property type="match status" value="1"/>
</dbReference>
<dbReference type="PROSITE" id="PS00041">
    <property type="entry name" value="HTH_ARAC_FAMILY_1"/>
    <property type="match status" value="1"/>
</dbReference>
<dbReference type="Gene3D" id="1.10.10.60">
    <property type="entry name" value="Homeodomain-like"/>
    <property type="match status" value="2"/>
</dbReference>
<dbReference type="PRINTS" id="PR00032">
    <property type="entry name" value="HTHARAC"/>
</dbReference>
<dbReference type="Pfam" id="PF02311">
    <property type="entry name" value="AraC_binding"/>
    <property type="match status" value="1"/>
</dbReference>
<evidence type="ECO:0000256" key="1">
    <source>
        <dbReference type="ARBA" id="ARBA00023015"/>
    </source>
</evidence>
<feature type="domain" description="HTH araC/xylS-type" evidence="4">
    <location>
        <begin position="191"/>
        <end position="289"/>
    </location>
</feature>
<evidence type="ECO:0000256" key="3">
    <source>
        <dbReference type="ARBA" id="ARBA00023163"/>
    </source>
</evidence>
<dbReference type="SUPFAM" id="SSF46689">
    <property type="entry name" value="Homeodomain-like"/>
    <property type="match status" value="1"/>
</dbReference>
<gene>
    <name evidence="5" type="ORF">ACFPPD_20340</name>
</gene>
<dbReference type="Pfam" id="PF12833">
    <property type="entry name" value="HTH_18"/>
    <property type="match status" value="1"/>
</dbReference>
<dbReference type="SMART" id="SM00342">
    <property type="entry name" value="HTH_ARAC"/>
    <property type="match status" value="1"/>
</dbReference>
<dbReference type="InterPro" id="IPR018062">
    <property type="entry name" value="HTH_AraC-typ_CS"/>
</dbReference>
<organism evidence="5 6">
    <name type="scientific">Cohnella suwonensis</name>
    <dbReference type="NCBI Taxonomy" id="696072"/>
    <lineage>
        <taxon>Bacteria</taxon>
        <taxon>Bacillati</taxon>
        <taxon>Bacillota</taxon>
        <taxon>Bacilli</taxon>
        <taxon>Bacillales</taxon>
        <taxon>Paenibacillaceae</taxon>
        <taxon>Cohnella</taxon>
    </lineage>
</organism>
<keyword evidence="3" id="KW-0804">Transcription</keyword>